<dbReference type="PROSITE" id="PS00678">
    <property type="entry name" value="WD_REPEATS_1"/>
    <property type="match status" value="1"/>
</dbReference>
<dbReference type="PANTHER" id="PTHR45048">
    <property type="match status" value="1"/>
</dbReference>
<dbReference type="PANTHER" id="PTHR45048:SF1">
    <property type="entry name" value="WD REPEAT-CONTAINING PROTEIN 88"/>
    <property type="match status" value="1"/>
</dbReference>
<keyword evidence="5" id="KW-1185">Reference proteome</keyword>
<evidence type="ECO:0000256" key="1">
    <source>
        <dbReference type="ARBA" id="ARBA00022574"/>
    </source>
</evidence>
<dbReference type="InterPro" id="IPR019775">
    <property type="entry name" value="WD40_repeat_CS"/>
</dbReference>
<feature type="repeat" description="WD" evidence="3">
    <location>
        <begin position="85"/>
        <end position="119"/>
    </location>
</feature>
<dbReference type="Proteomes" id="UP001626550">
    <property type="component" value="Unassembled WGS sequence"/>
</dbReference>
<keyword evidence="1 3" id="KW-0853">WD repeat</keyword>
<dbReference type="SMART" id="SM00320">
    <property type="entry name" value="WD40"/>
    <property type="match status" value="3"/>
</dbReference>
<dbReference type="AlphaFoldDB" id="A0ABD2QIR5"/>
<feature type="repeat" description="WD" evidence="3">
    <location>
        <begin position="127"/>
        <end position="159"/>
    </location>
</feature>
<dbReference type="InterPro" id="IPR036322">
    <property type="entry name" value="WD40_repeat_dom_sf"/>
</dbReference>
<evidence type="ECO:0000313" key="4">
    <source>
        <dbReference type="EMBL" id="KAL3319087.1"/>
    </source>
</evidence>
<protein>
    <submittedName>
        <fullName evidence="4">Uncharacterized protein</fullName>
    </submittedName>
</protein>
<dbReference type="InterPro" id="IPR001680">
    <property type="entry name" value="WD40_rpt"/>
</dbReference>
<name>A0ABD2QIR5_9PLAT</name>
<evidence type="ECO:0000256" key="2">
    <source>
        <dbReference type="ARBA" id="ARBA00022737"/>
    </source>
</evidence>
<organism evidence="4 5">
    <name type="scientific">Cichlidogyrus casuarinus</name>
    <dbReference type="NCBI Taxonomy" id="1844966"/>
    <lineage>
        <taxon>Eukaryota</taxon>
        <taxon>Metazoa</taxon>
        <taxon>Spiralia</taxon>
        <taxon>Lophotrochozoa</taxon>
        <taxon>Platyhelminthes</taxon>
        <taxon>Monogenea</taxon>
        <taxon>Monopisthocotylea</taxon>
        <taxon>Dactylogyridea</taxon>
        <taxon>Ancyrocephalidae</taxon>
        <taxon>Cichlidogyrus</taxon>
    </lineage>
</organism>
<reference evidence="4 5" key="1">
    <citation type="submission" date="2024-11" db="EMBL/GenBank/DDBJ databases">
        <title>Adaptive evolution of stress response genes in parasites aligns with host niche diversity.</title>
        <authorList>
            <person name="Hahn C."/>
            <person name="Resl P."/>
        </authorList>
    </citation>
    <scope>NUCLEOTIDE SEQUENCE [LARGE SCALE GENOMIC DNA]</scope>
    <source>
        <strain evidence="4">EGGRZ-B1_66</strain>
        <tissue evidence="4">Body</tissue>
    </source>
</reference>
<accession>A0ABD2QIR5</accession>
<sequence>MRSKAVVDTLTIENTADILDCMFTRDGTRLVSGSMDGRVRHNNVVSSISIDETGKRLASTSWDRNVNLYDVTVGDYRKQNNDYYLGSHNGCITNCTMNSNGLLLATTGMDKMIKIWDLKLRGQTTYYQGHDDWVLDACFSPDGNKVASAGKDGLLIIWNAAGQTQANCSKDSGINSTVSVISKVSIFTPSLHKL</sequence>
<dbReference type="InterPro" id="IPR020472">
    <property type="entry name" value="WD40_PAC1"/>
</dbReference>
<comment type="caution">
    <text evidence="4">The sequence shown here is derived from an EMBL/GenBank/DDBJ whole genome shotgun (WGS) entry which is preliminary data.</text>
</comment>
<evidence type="ECO:0000256" key="3">
    <source>
        <dbReference type="PROSITE-ProRule" id="PRU00221"/>
    </source>
</evidence>
<dbReference type="SUPFAM" id="SSF50978">
    <property type="entry name" value="WD40 repeat-like"/>
    <property type="match status" value="1"/>
</dbReference>
<dbReference type="PROSITE" id="PS50082">
    <property type="entry name" value="WD_REPEATS_2"/>
    <property type="match status" value="3"/>
</dbReference>
<gene>
    <name evidence="4" type="ORF">Ciccas_002236</name>
</gene>
<keyword evidence="2" id="KW-0677">Repeat</keyword>
<evidence type="ECO:0000313" key="5">
    <source>
        <dbReference type="Proteomes" id="UP001626550"/>
    </source>
</evidence>
<proteinExistence type="predicted"/>
<dbReference type="InterPro" id="IPR015943">
    <property type="entry name" value="WD40/YVTN_repeat-like_dom_sf"/>
</dbReference>
<dbReference type="PRINTS" id="PR00320">
    <property type="entry name" value="GPROTEINBRPT"/>
</dbReference>
<dbReference type="Gene3D" id="2.130.10.10">
    <property type="entry name" value="YVTN repeat-like/Quinoprotein amine dehydrogenase"/>
    <property type="match status" value="1"/>
</dbReference>
<feature type="repeat" description="WD" evidence="3">
    <location>
        <begin position="38"/>
        <end position="79"/>
    </location>
</feature>
<dbReference type="Pfam" id="PF00400">
    <property type="entry name" value="WD40"/>
    <property type="match status" value="4"/>
</dbReference>
<dbReference type="EMBL" id="JBJKFK010000171">
    <property type="protein sequence ID" value="KAL3319087.1"/>
    <property type="molecule type" value="Genomic_DNA"/>
</dbReference>
<dbReference type="PROSITE" id="PS50294">
    <property type="entry name" value="WD_REPEATS_REGION"/>
    <property type="match status" value="2"/>
</dbReference>